<comment type="subcellular location">
    <subcellularLocation>
        <location evidence="1">Membrane</location>
        <topology evidence="1">Multi-pass membrane protein</topology>
    </subcellularLocation>
</comment>
<evidence type="ECO:0000259" key="8">
    <source>
        <dbReference type="PROSITE" id="PS50850"/>
    </source>
</evidence>
<dbReference type="Proteomes" id="UP001140560">
    <property type="component" value="Unassembled WGS sequence"/>
</dbReference>
<dbReference type="Pfam" id="PF00083">
    <property type="entry name" value="Sugar_tr"/>
    <property type="match status" value="2"/>
</dbReference>
<dbReference type="SUPFAM" id="SSF103473">
    <property type="entry name" value="MFS general substrate transporter"/>
    <property type="match status" value="1"/>
</dbReference>
<dbReference type="GO" id="GO:0022857">
    <property type="term" value="F:transmembrane transporter activity"/>
    <property type="evidence" value="ECO:0007669"/>
    <property type="project" value="InterPro"/>
</dbReference>
<dbReference type="InterPro" id="IPR036259">
    <property type="entry name" value="MFS_trans_sf"/>
</dbReference>
<feature type="region of interest" description="Disordered" evidence="6">
    <location>
        <begin position="250"/>
        <end position="295"/>
    </location>
</feature>
<protein>
    <recommendedName>
        <fullName evidence="8">Major facilitator superfamily (MFS) profile domain-containing protein</fullName>
    </recommendedName>
</protein>
<evidence type="ECO:0000256" key="4">
    <source>
        <dbReference type="ARBA" id="ARBA00022989"/>
    </source>
</evidence>
<reference evidence="9" key="1">
    <citation type="submission" date="2022-10" db="EMBL/GenBank/DDBJ databases">
        <title>Tapping the CABI collections for fungal endophytes: first genome assemblies for Collariella, Neodidymelliopsis, Ascochyta clinopodiicola, Didymella pomorum, Didymosphaeria variabile, Neocosmospora piperis and Neocucurbitaria cava.</title>
        <authorList>
            <person name="Hill R."/>
        </authorList>
    </citation>
    <scope>NUCLEOTIDE SEQUENCE</scope>
    <source>
        <strain evidence="9">IMI 356814</strain>
    </source>
</reference>
<dbReference type="OrthoDB" id="6339427at2759"/>
<evidence type="ECO:0000256" key="1">
    <source>
        <dbReference type="ARBA" id="ARBA00004141"/>
    </source>
</evidence>
<feature type="transmembrane region" description="Helical" evidence="7">
    <location>
        <begin position="63"/>
        <end position="84"/>
    </location>
</feature>
<dbReference type="EMBL" id="JAPEUY010000004">
    <property type="protein sequence ID" value="KAJ4373787.1"/>
    <property type="molecule type" value="Genomic_DNA"/>
</dbReference>
<dbReference type="Gene3D" id="1.20.1250.20">
    <property type="entry name" value="MFS general substrate transporter like domains"/>
    <property type="match status" value="2"/>
</dbReference>
<evidence type="ECO:0000256" key="6">
    <source>
        <dbReference type="SAM" id="MobiDB-lite"/>
    </source>
</evidence>
<proteinExistence type="predicted"/>
<evidence type="ECO:0000313" key="10">
    <source>
        <dbReference type="Proteomes" id="UP001140560"/>
    </source>
</evidence>
<keyword evidence="5 7" id="KW-0472">Membrane</keyword>
<evidence type="ECO:0000256" key="2">
    <source>
        <dbReference type="ARBA" id="ARBA00022448"/>
    </source>
</evidence>
<dbReference type="PROSITE" id="PS50850">
    <property type="entry name" value="MFS"/>
    <property type="match status" value="1"/>
</dbReference>
<organism evidence="9 10">
    <name type="scientific">Neocucurbitaria cava</name>
    <dbReference type="NCBI Taxonomy" id="798079"/>
    <lineage>
        <taxon>Eukaryota</taxon>
        <taxon>Fungi</taxon>
        <taxon>Dikarya</taxon>
        <taxon>Ascomycota</taxon>
        <taxon>Pezizomycotina</taxon>
        <taxon>Dothideomycetes</taxon>
        <taxon>Pleosporomycetidae</taxon>
        <taxon>Pleosporales</taxon>
        <taxon>Pleosporineae</taxon>
        <taxon>Cucurbitariaceae</taxon>
        <taxon>Neocucurbitaria</taxon>
    </lineage>
</organism>
<dbReference type="PANTHER" id="PTHR48020">
    <property type="entry name" value="PROTON MYO-INOSITOL COTRANSPORTER"/>
    <property type="match status" value="1"/>
</dbReference>
<feature type="transmembrane region" description="Helical" evidence="7">
    <location>
        <begin position="332"/>
        <end position="353"/>
    </location>
</feature>
<evidence type="ECO:0000313" key="9">
    <source>
        <dbReference type="EMBL" id="KAJ4373787.1"/>
    </source>
</evidence>
<accession>A0A9W9CPK9</accession>
<evidence type="ECO:0000256" key="5">
    <source>
        <dbReference type="ARBA" id="ARBA00023136"/>
    </source>
</evidence>
<keyword evidence="10" id="KW-1185">Reference proteome</keyword>
<feature type="transmembrane region" description="Helical" evidence="7">
    <location>
        <begin position="153"/>
        <end position="174"/>
    </location>
</feature>
<feature type="transmembrane region" description="Helical" evidence="7">
    <location>
        <begin position="375"/>
        <end position="397"/>
    </location>
</feature>
<gene>
    <name evidence="9" type="ORF">N0V83_002526</name>
</gene>
<feature type="transmembrane region" description="Helical" evidence="7">
    <location>
        <begin position="441"/>
        <end position="459"/>
    </location>
</feature>
<feature type="compositionally biased region" description="Basic and acidic residues" evidence="6">
    <location>
        <begin position="251"/>
        <end position="275"/>
    </location>
</feature>
<evidence type="ECO:0000256" key="3">
    <source>
        <dbReference type="ARBA" id="ARBA00022692"/>
    </source>
</evidence>
<dbReference type="AlphaFoldDB" id="A0A9W9CPK9"/>
<keyword evidence="3 7" id="KW-0812">Transmembrane</keyword>
<feature type="transmembrane region" description="Helical" evidence="7">
    <location>
        <begin position="122"/>
        <end position="141"/>
    </location>
</feature>
<keyword evidence="2" id="KW-0813">Transport</keyword>
<feature type="domain" description="Major facilitator superfamily (MFS) profile" evidence="8">
    <location>
        <begin position="1"/>
        <end position="476"/>
    </location>
</feature>
<name>A0A9W9CPK9_9PLEO</name>
<dbReference type="InterPro" id="IPR005828">
    <property type="entry name" value="MFS_sugar_transport-like"/>
</dbReference>
<feature type="transmembrane region" description="Helical" evidence="7">
    <location>
        <begin position="409"/>
        <end position="429"/>
    </location>
</feature>
<dbReference type="InterPro" id="IPR050814">
    <property type="entry name" value="Myo-inositol_Transporter"/>
</dbReference>
<comment type="caution">
    <text evidence="9">The sequence shown here is derived from an EMBL/GenBank/DDBJ whole genome shotgun (WGS) entry which is preliminary data.</text>
</comment>
<feature type="transmembrane region" description="Helical" evidence="7">
    <location>
        <begin position="90"/>
        <end position="110"/>
    </location>
</feature>
<dbReference type="PANTHER" id="PTHR48020:SF12">
    <property type="entry name" value="PROTON MYO-INOSITOL COTRANSPORTER"/>
    <property type="match status" value="1"/>
</dbReference>
<feature type="transmembrane region" description="Helical" evidence="7">
    <location>
        <begin position="30"/>
        <end position="51"/>
    </location>
</feature>
<sequence length="476" mass="52306">MAGAAIQVMEALGRPIAFNEASQPPIGNTWLFGFLVGAPFIFGAPIGLLITDRLTEIWLFGRRGAICVAGLFSLASVVGSASVHEWHHLLVFRILLGAGMAGKASIVPVLLSETSPKNVRGILLVCWQLFVAFGLAAGSVANMSVFHLNEEESWRYMFIAAFIPALLLFSLVLFSPESPRWLLKKSGQKYKNANDLQSQARVRGALKSLTELHNEPTDILAAGELVLLYKRLIEEQQYFDISHSFSAATERTVDQTEHRPHAPRDEGRENHERNTEGIGRVRSQSALDEVSHPATFAGTPERDALAIPIRHVSWRLRWRLMFKKGRMRRSNYAASAVMLSQQICGINLLAFLAESFFRNSVLATGNPTLSEKTELLGFSLAFGLWNFLSTIPSLFFIDQSEGRRTLLNWSFPGMAVSLLISALILLAPLEDPSKGKATDVVAAMHFLFIAAFTTAYSIGEGTGGVCYLSGSIPARQ</sequence>
<dbReference type="InterPro" id="IPR020846">
    <property type="entry name" value="MFS_dom"/>
</dbReference>
<dbReference type="GO" id="GO:0016020">
    <property type="term" value="C:membrane"/>
    <property type="evidence" value="ECO:0007669"/>
    <property type="project" value="UniProtKB-SubCell"/>
</dbReference>
<evidence type="ECO:0000256" key="7">
    <source>
        <dbReference type="SAM" id="Phobius"/>
    </source>
</evidence>
<keyword evidence="4 7" id="KW-1133">Transmembrane helix</keyword>